<feature type="domain" description="C2H2-type" evidence="7">
    <location>
        <begin position="1977"/>
        <end position="2000"/>
    </location>
</feature>
<dbReference type="Gene3D" id="3.30.160.60">
    <property type="entry name" value="Classic Zinc Finger"/>
    <property type="match status" value="8"/>
</dbReference>
<protein>
    <recommendedName>
        <fullName evidence="7">C2H2-type domain-containing protein</fullName>
    </recommendedName>
</protein>
<feature type="compositionally biased region" description="Polar residues" evidence="6">
    <location>
        <begin position="2182"/>
        <end position="2196"/>
    </location>
</feature>
<dbReference type="PANTHER" id="PTHR24379:SF121">
    <property type="entry name" value="C2H2-TYPE DOMAIN-CONTAINING PROTEIN"/>
    <property type="match status" value="1"/>
</dbReference>
<feature type="region of interest" description="Disordered" evidence="6">
    <location>
        <begin position="285"/>
        <end position="328"/>
    </location>
</feature>
<evidence type="ECO:0000259" key="7">
    <source>
        <dbReference type="PROSITE" id="PS50157"/>
    </source>
</evidence>
<dbReference type="InterPro" id="IPR036236">
    <property type="entry name" value="Znf_C2H2_sf"/>
</dbReference>
<accession>A0A8S4QBF6</accession>
<comment type="caution">
    <text evidence="8">The sequence shown here is derived from an EMBL/GenBank/DDBJ whole genome shotgun (WGS) entry which is preliminary data.</text>
</comment>
<feature type="domain" description="C2H2-type" evidence="7">
    <location>
        <begin position="2119"/>
        <end position="2147"/>
    </location>
</feature>
<keyword evidence="3 5" id="KW-0863">Zinc-finger</keyword>
<organism evidence="8 9">
    <name type="scientific">Owenia fusiformis</name>
    <name type="common">Polychaete worm</name>
    <dbReference type="NCBI Taxonomy" id="6347"/>
    <lineage>
        <taxon>Eukaryota</taxon>
        <taxon>Metazoa</taxon>
        <taxon>Spiralia</taxon>
        <taxon>Lophotrochozoa</taxon>
        <taxon>Annelida</taxon>
        <taxon>Polychaeta</taxon>
        <taxon>Sedentaria</taxon>
        <taxon>Canalipalpata</taxon>
        <taxon>Sabellida</taxon>
        <taxon>Oweniida</taxon>
        <taxon>Oweniidae</taxon>
        <taxon>Owenia</taxon>
    </lineage>
</organism>
<feature type="compositionally biased region" description="Polar residues" evidence="6">
    <location>
        <begin position="707"/>
        <end position="721"/>
    </location>
</feature>
<feature type="domain" description="C2H2-type" evidence="7">
    <location>
        <begin position="2006"/>
        <end position="2034"/>
    </location>
</feature>
<dbReference type="EMBL" id="CAIIXF020000259">
    <property type="protein sequence ID" value="CAH1803114.1"/>
    <property type="molecule type" value="Genomic_DNA"/>
</dbReference>
<feature type="domain" description="C2H2-type" evidence="7">
    <location>
        <begin position="120"/>
        <end position="148"/>
    </location>
</feature>
<feature type="compositionally biased region" description="Polar residues" evidence="6">
    <location>
        <begin position="297"/>
        <end position="315"/>
    </location>
</feature>
<feature type="compositionally biased region" description="Polar residues" evidence="6">
    <location>
        <begin position="782"/>
        <end position="791"/>
    </location>
</feature>
<feature type="domain" description="C2H2-type" evidence="7">
    <location>
        <begin position="28"/>
        <end position="55"/>
    </location>
</feature>
<evidence type="ECO:0000256" key="6">
    <source>
        <dbReference type="SAM" id="MobiDB-lite"/>
    </source>
</evidence>
<dbReference type="Proteomes" id="UP000749559">
    <property type="component" value="Unassembled WGS sequence"/>
</dbReference>
<feature type="region of interest" description="Disordered" evidence="6">
    <location>
        <begin position="1440"/>
        <end position="1460"/>
    </location>
</feature>
<dbReference type="GO" id="GO:0008270">
    <property type="term" value="F:zinc ion binding"/>
    <property type="evidence" value="ECO:0007669"/>
    <property type="project" value="UniProtKB-KW"/>
</dbReference>
<feature type="compositionally biased region" description="Basic and acidic residues" evidence="6">
    <location>
        <begin position="228"/>
        <end position="239"/>
    </location>
</feature>
<feature type="domain" description="C2H2-type" evidence="7">
    <location>
        <begin position="1859"/>
        <end position="1887"/>
    </location>
</feature>
<evidence type="ECO:0000313" key="8">
    <source>
        <dbReference type="EMBL" id="CAH1803114.1"/>
    </source>
</evidence>
<dbReference type="PANTHER" id="PTHR24379">
    <property type="entry name" value="KRAB AND ZINC FINGER DOMAIN-CONTAINING"/>
    <property type="match status" value="1"/>
</dbReference>
<keyword evidence="1" id="KW-0479">Metal-binding</keyword>
<keyword evidence="4" id="KW-0862">Zinc</keyword>
<gene>
    <name evidence="8" type="ORF">OFUS_LOCUS26734</name>
</gene>
<evidence type="ECO:0000256" key="3">
    <source>
        <dbReference type="ARBA" id="ARBA00022771"/>
    </source>
</evidence>
<evidence type="ECO:0000256" key="5">
    <source>
        <dbReference type="PROSITE-ProRule" id="PRU00042"/>
    </source>
</evidence>
<name>A0A8S4QBF6_OWEFU</name>
<dbReference type="PROSITE" id="PS50157">
    <property type="entry name" value="ZINC_FINGER_C2H2_2"/>
    <property type="match status" value="12"/>
</dbReference>
<feature type="compositionally biased region" description="Basic residues" evidence="6">
    <location>
        <begin position="754"/>
        <end position="770"/>
    </location>
</feature>
<keyword evidence="9" id="KW-1185">Reference proteome</keyword>
<dbReference type="PROSITE" id="PS00028">
    <property type="entry name" value="ZINC_FINGER_C2H2_1"/>
    <property type="match status" value="13"/>
</dbReference>
<feature type="compositionally biased region" description="Basic residues" evidence="6">
    <location>
        <begin position="242"/>
        <end position="253"/>
    </location>
</feature>
<proteinExistence type="predicted"/>
<evidence type="ECO:0000256" key="1">
    <source>
        <dbReference type="ARBA" id="ARBA00022723"/>
    </source>
</evidence>
<sequence>MCDCSFTSRESEQFLKHIINSPDHPIPYQCMHCSESIDSTESIIEHYNSHSQTTILPKNFYQCSLCSFHSRHSKSFVDHISNSHQNAQMSCPYCDEQVPSADLVKHMEIYRDINQVQFLYKCGDCKKPMPSKRSLKRHIVSDHNGSYLCAFCSKKFRTLDEMSIHLDANIYDIYKCEECSFVHTSKIKMEMHIKQYHHMSECSVLRKSIPGKCMGTVSLNELIELHEEIPPVPRKEQNKPRQMSKKSSTKNGRGIKRSFAFSVTCDLCGDPIDVGRVDDHVNMCKKSKNNDSRNDATENTQEGTQKNGSGASNIQRPHEKKNVSADESDDIEVLLSTTKSIANANHTGEQNNIPIKTEPTVTSLQNTDGGVLVCFECAGCRFEARDPAIMISHLSECNLARDATIRLTSDGCRAPLNASPTRQVCYTCPQCPYDAYNSGEMCDHMQQHAKQMSVFTSSQFSCPHCLMIFKWFYELYDHMLTHKGRTQLTLFTCPLCKYRTTLDALAKDHALQVHEQRLDPVPYVSMFECQDSSCASCGRLLKFNTTCTLCQSRIHMQQPQHQGQQAFISHVQQENQICQITDVKTEVLDEQPTRSSVGNVDQNNSIGDEYAYDGNNVKQFANINSSLEISSMNIKCPLCDLMFRNHHELQNHQRVHEKNYFIKNEHATNETMTSVFAHYIPNKKPLPECSDISVVNQEKEKIIDLTQHPSSGSRSIRSNVPSSEDDTENNDNENRWEEDSESTVDKNEGIPRMLRSRSKRNLRPRTKRRSSNNDSLSEKSDSTALAESTPSRVLRPRTKRKLSSNDSVGENDWEEDSVTFDEEEVTPSRILRSRTKRKSPGNDNFGENDWEEDSVTFDEEDVTPSRALRSKAKRNAYTTKPTFSENSKQENGEIQSLALKTVNLNENALSSQEITESASNKGNGVDELIPDSLSIGTSGLISDMNEGFGTSIALTDDSKTSTRQDLLNSNTDVGEATFKPNENSPEFDTNIIHVLPSTRNGDFMIPKDKVFPAYVQCTNCSFKTRIRSSLVHHLQEMHMKKGTQRTKQVFTKYLSDCNKKRDDQKIHAVENLPEVGKHYYKYGHSFETKVDVNPIEVLTDNETRGTSLHCSSCSFIGKTSKQLDIHRYVKHILKSHFFCIYCGFKAASEKVIQDHCVSDHKSLPAGHKILPADMDPNPWLCLSLVNDVLDNSKRNMRHIAETTTGTAEKISASTRGNDDNTRSKTLQKFKCIICNKNPERKDRYSISRHINKRHRGINNYTCRKCNTSFFLKVQCEKHCMAEHKSDKYVHFNRPPLFKVVKIKGDISYLGTDIEEDPKVETETEKVETGVRETLYCGLCNKSDKEEEIIKKHILNKHMRFLPFRCTLCDHPLYNQESAEAHCKNRHEGKEIDKCITSVAAPNIDHTIKDVKGKIYIGDVALTKPTIPQEMQSLNKVSGTLPVSKAVDPPPSHVETSNAPEDRKKYPDFECGICKKKYQNKHTIKMHIYTAHKETQHFFCKLCDFEPKLTRDEIEEHLLNVHSDTSSSNIGINKLPPMAYTKSGNVTTVNPVRFNSEKLTGKVVRKSKCGLCHKVCMNYQNMKKHVYAVHMNLGMYYCKLCPINGHQISQIKNHVISKHSKTAVKKYIGKQTFPELRETNTPNYIILSPLSNNIESSSIKQPVTITKVSESDITTPVDVSTENIDKLAMTTEKMLKCPSDSSVDLKETLKVPSKPSGSAREGYNGSALGVNRVKSKKGKINKCGLCGKTHLCYASMKRHVYEVHMKLRTYYCSLCNNFKNCPTKGKIKKHLKSVHNKISDRYIGRHKMPRLKMVISQKYVTFSPNDTNDNKEATLKTPVKKRKETQFKNKSKVPDQPIMYQCDECKQTSKHAQLIQRHVLNVHLGLQRFNCAICRLGNQNSTMLLHHIESKHKIKVPVRAVVKKKMPRLIRKRRGAYIVYTTETIKAEQDSDNNQSLPFGKSSLKHNPGSKSRGRQKYKCDACNKEFHLPHHVKRHVKNVHLNLYRYKCSVCGMEMESHINLLQHIKSKHKTIIPDSAVIANKPPQIVMKRRGEFIVFTTELKKVRVKDNYYQSSNIIRGYEDLPANNKPNFQCDDCGKIFQDGSNARKHVYLHLGLSKYGCTICGVAFQTSSKALHHIRHTHKTKHPEEAMNKNIMPKLVQKRKGSTIIICSQLEEIPCESSNQLSPTRSSSQTEGDLSYMPSKENNLGPPESRTEVSKNHRNKHLAFNVACALCMNTFPSRIKTYKHICRIHLDISIHQCSLCSQLFKTYENSIVHIQKEHSGEAQSQIEIPSKLKKAELQGRTILIGNVEWARKEMEKLLCIADDTNSVSLASVQHESVNDKSRDHSKSEELIFDNDFESLLDGIDFDETIGSLEKRTDSKKDATTVSAVQVEAGTSFQAVHSKVQPVGPPVPIEAAPIDQAVYHEAVPIEPSVCRELEPIESSIHTEGAPIDTAEYSDASQISQTPHGEVVPSLLQYTENRSLSDLELEDCGNLFDDPYSCQDFQRNPNSPTCGPIINGQEHDISPVSLTHETAKLVTGGSDDPFDMLNKLAPAELEDLLTVSTSVNLNHNHESTHEGSSDLQNEPQALGEQMNIDTAVVSSETALLEVGECSTEKTNERENDIKFNTSSRNTAIGKNEKDIGSGQSYGVASALQNDIKVNISSHDTVTVKSENVRSDQSFGVASAAQESFGLSKGQDNVPDTTEHKVKCEKLDSSHNSEEFDQEVYLALSAIPLTSSIQGVDTISEPTSTDLHIPSVRGKCGIIIS</sequence>
<feature type="region of interest" description="Disordered" evidence="6">
    <location>
        <begin position="1948"/>
        <end position="1975"/>
    </location>
</feature>
<dbReference type="SUPFAM" id="SSF57667">
    <property type="entry name" value="beta-beta-alpha zinc fingers"/>
    <property type="match status" value="3"/>
</dbReference>
<dbReference type="InterPro" id="IPR013087">
    <property type="entry name" value="Znf_C2H2_type"/>
</dbReference>
<feature type="domain" description="C2H2-type" evidence="7">
    <location>
        <begin position="2259"/>
        <end position="2287"/>
    </location>
</feature>
<feature type="region of interest" description="Disordered" evidence="6">
    <location>
        <begin position="228"/>
        <end position="253"/>
    </location>
</feature>
<keyword evidence="2" id="KW-0677">Repeat</keyword>
<evidence type="ECO:0000313" key="9">
    <source>
        <dbReference type="Proteomes" id="UP000749559"/>
    </source>
</evidence>
<evidence type="ECO:0000256" key="4">
    <source>
        <dbReference type="ARBA" id="ARBA00022833"/>
    </source>
</evidence>
<feature type="domain" description="C2H2-type" evidence="7">
    <location>
        <begin position="2091"/>
        <end position="2118"/>
    </location>
</feature>
<feature type="region of interest" description="Disordered" evidence="6">
    <location>
        <begin position="703"/>
        <end position="892"/>
    </location>
</feature>
<feature type="compositionally biased region" description="Basic and acidic residues" evidence="6">
    <location>
        <begin position="732"/>
        <end position="749"/>
    </location>
</feature>
<feature type="domain" description="C2H2-type" evidence="7">
    <location>
        <begin position="634"/>
        <end position="656"/>
    </location>
</feature>
<feature type="region of interest" description="Disordered" evidence="6">
    <location>
        <begin position="2182"/>
        <end position="2217"/>
    </location>
</feature>
<feature type="compositionally biased region" description="Acidic residues" evidence="6">
    <location>
        <begin position="809"/>
        <end position="825"/>
    </location>
</feature>
<reference evidence="8" key="1">
    <citation type="submission" date="2022-03" db="EMBL/GenBank/DDBJ databases">
        <authorList>
            <person name="Martin C."/>
        </authorList>
    </citation>
    <scope>NUCLEOTIDE SEQUENCE</scope>
</reference>
<dbReference type="OrthoDB" id="8016097at2759"/>
<feature type="domain" description="C2H2-type" evidence="7">
    <location>
        <begin position="1468"/>
        <end position="1496"/>
    </location>
</feature>
<feature type="domain" description="C2H2-type" evidence="7">
    <location>
        <begin position="1260"/>
        <end position="1288"/>
    </location>
</feature>
<feature type="domain" description="C2H2-type" evidence="7">
    <location>
        <begin position="460"/>
        <end position="487"/>
    </location>
</feature>
<feature type="compositionally biased region" description="Acidic residues" evidence="6">
    <location>
        <begin position="846"/>
        <end position="862"/>
    </location>
</feature>
<feature type="compositionally biased region" description="Polar residues" evidence="6">
    <location>
        <begin position="876"/>
        <end position="886"/>
    </location>
</feature>
<evidence type="ECO:0000256" key="2">
    <source>
        <dbReference type="ARBA" id="ARBA00022737"/>
    </source>
</evidence>
<dbReference type="SMART" id="SM00355">
    <property type="entry name" value="ZnF_C2H2"/>
    <property type="match status" value="30"/>
</dbReference>
<feature type="compositionally biased region" description="Basic and acidic residues" evidence="6">
    <location>
        <begin position="285"/>
        <end position="296"/>
    </location>
</feature>